<dbReference type="CDD" id="cd02248">
    <property type="entry name" value="Peptidase_C1A"/>
    <property type="match status" value="1"/>
</dbReference>
<dbReference type="Pfam" id="PF00112">
    <property type="entry name" value="Peptidase_C1"/>
    <property type="match status" value="1"/>
</dbReference>
<proteinExistence type="inferred from homology"/>
<dbReference type="InterPro" id="IPR025661">
    <property type="entry name" value="Pept_asp_AS"/>
</dbReference>
<evidence type="ECO:0008006" key="8">
    <source>
        <dbReference type="Google" id="ProtNLM"/>
    </source>
</evidence>
<evidence type="ECO:0000313" key="7">
    <source>
        <dbReference type="EMBL" id="CAE0368871.1"/>
    </source>
</evidence>
<keyword evidence="4" id="KW-0732">Signal</keyword>
<accession>A0A7S3JY51</accession>
<dbReference type="InterPro" id="IPR000668">
    <property type="entry name" value="Peptidase_C1A_C"/>
</dbReference>
<dbReference type="Gene3D" id="3.90.70.10">
    <property type="entry name" value="Cysteine proteinases"/>
    <property type="match status" value="1"/>
</dbReference>
<dbReference type="SMART" id="SM00848">
    <property type="entry name" value="Inhibitor_I29"/>
    <property type="match status" value="1"/>
</dbReference>
<dbReference type="PROSITE" id="PS00639">
    <property type="entry name" value="THIOL_PROTEASE_HIS"/>
    <property type="match status" value="1"/>
</dbReference>
<evidence type="ECO:0000256" key="2">
    <source>
        <dbReference type="ARBA" id="ARBA00023145"/>
    </source>
</evidence>
<dbReference type="InterPro" id="IPR038765">
    <property type="entry name" value="Papain-like_cys_pep_sf"/>
</dbReference>
<dbReference type="PANTHER" id="PTHR12411">
    <property type="entry name" value="CYSTEINE PROTEASE FAMILY C1-RELATED"/>
    <property type="match status" value="1"/>
</dbReference>
<dbReference type="EMBL" id="HBIJ01014348">
    <property type="protein sequence ID" value="CAE0368871.1"/>
    <property type="molecule type" value="Transcribed_RNA"/>
</dbReference>
<sequence length="377" mass="41349">MCVLFLINVLFISFRVVLSTEIIGLSTTFASEKNRPPRSHELTMEFSFDEYLQHFGKFYTSSEEYERRKRLFLNKLKEILAHNKDKTKSWKKGLNELTDMSDAEIKQKKKGRIGTPALIPPQKFIKIKSELPSTVDWRTKDVVTPVKNQGSCGCCWSEAATECIESQLAINTGSLLILSPQEFIDCAQNPDSCGGTGGCQGATAEIAYATAIKYGAFLESEFPFQGKNGNCTNTPSPVANVSGWVRLPRNDYDALMQAVATIGPIAISVDASWTDYESGVFPASEGGTDIDHAVQLVGYGYDNTSKLSYWLVRNSWGTSWGEDGYIRLERNASGLPCGTDTDNQDGVGCASDPTNVTVCGTSAILYDSSYPTGVYLL</sequence>
<dbReference type="Pfam" id="PF08246">
    <property type="entry name" value="Inhibitor_I29"/>
    <property type="match status" value="1"/>
</dbReference>
<gene>
    <name evidence="7" type="ORF">ALAG00032_LOCUS9634</name>
</gene>
<dbReference type="InterPro" id="IPR000169">
    <property type="entry name" value="Pept_cys_AS"/>
</dbReference>
<dbReference type="InterPro" id="IPR039417">
    <property type="entry name" value="Peptidase_C1A_papain-like"/>
</dbReference>
<name>A0A7S3JY51_9STRA</name>
<dbReference type="GO" id="GO:0006508">
    <property type="term" value="P:proteolysis"/>
    <property type="evidence" value="ECO:0007669"/>
    <property type="project" value="InterPro"/>
</dbReference>
<comment type="similarity">
    <text evidence="1">Belongs to the peptidase C1 family.</text>
</comment>
<evidence type="ECO:0000259" key="5">
    <source>
        <dbReference type="SMART" id="SM00645"/>
    </source>
</evidence>
<evidence type="ECO:0000256" key="3">
    <source>
        <dbReference type="ARBA" id="ARBA00023157"/>
    </source>
</evidence>
<dbReference type="AlphaFoldDB" id="A0A7S3JY51"/>
<dbReference type="InterPro" id="IPR025660">
    <property type="entry name" value="Pept_his_AS"/>
</dbReference>
<dbReference type="PROSITE" id="PS00139">
    <property type="entry name" value="THIOL_PROTEASE_CYS"/>
    <property type="match status" value="1"/>
</dbReference>
<dbReference type="GO" id="GO:0008234">
    <property type="term" value="F:cysteine-type peptidase activity"/>
    <property type="evidence" value="ECO:0007669"/>
    <property type="project" value="InterPro"/>
</dbReference>
<feature type="domain" description="Cathepsin propeptide inhibitor" evidence="6">
    <location>
        <begin position="48"/>
        <end position="105"/>
    </location>
</feature>
<dbReference type="SMART" id="SM00645">
    <property type="entry name" value="Pept_C1"/>
    <property type="match status" value="1"/>
</dbReference>
<organism evidence="7">
    <name type="scientific">Aureoumbra lagunensis</name>
    <dbReference type="NCBI Taxonomy" id="44058"/>
    <lineage>
        <taxon>Eukaryota</taxon>
        <taxon>Sar</taxon>
        <taxon>Stramenopiles</taxon>
        <taxon>Ochrophyta</taxon>
        <taxon>Pelagophyceae</taxon>
        <taxon>Pelagomonadales</taxon>
        <taxon>Aureoumbra</taxon>
    </lineage>
</organism>
<dbReference type="PROSITE" id="PS00640">
    <property type="entry name" value="THIOL_PROTEASE_ASN"/>
    <property type="match status" value="1"/>
</dbReference>
<dbReference type="PRINTS" id="PR00705">
    <property type="entry name" value="PAPAIN"/>
</dbReference>
<dbReference type="InterPro" id="IPR013128">
    <property type="entry name" value="Peptidase_C1A"/>
</dbReference>
<feature type="domain" description="Peptidase C1A papain C-terminal" evidence="5">
    <location>
        <begin position="131"/>
        <end position="347"/>
    </location>
</feature>
<evidence type="ECO:0000256" key="4">
    <source>
        <dbReference type="SAM" id="SignalP"/>
    </source>
</evidence>
<feature type="signal peptide" evidence="4">
    <location>
        <begin position="1"/>
        <end position="19"/>
    </location>
</feature>
<evidence type="ECO:0000259" key="6">
    <source>
        <dbReference type="SMART" id="SM00848"/>
    </source>
</evidence>
<dbReference type="InterPro" id="IPR013201">
    <property type="entry name" value="Prot_inhib_I29"/>
</dbReference>
<evidence type="ECO:0000256" key="1">
    <source>
        <dbReference type="ARBA" id="ARBA00008455"/>
    </source>
</evidence>
<feature type="chain" id="PRO_5030766604" description="Peptidase C1A papain C-terminal domain-containing protein" evidence="4">
    <location>
        <begin position="20"/>
        <end position="377"/>
    </location>
</feature>
<dbReference type="SUPFAM" id="SSF54001">
    <property type="entry name" value="Cysteine proteinases"/>
    <property type="match status" value="1"/>
</dbReference>
<reference evidence="7" key="1">
    <citation type="submission" date="2021-01" db="EMBL/GenBank/DDBJ databases">
        <authorList>
            <person name="Corre E."/>
            <person name="Pelletier E."/>
            <person name="Niang G."/>
            <person name="Scheremetjew M."/>
            <person name="Finn R."/>
            <person name="Kale V."/>
            <person name="Holt S."/>
            <person name="Cochrane G."/>
            <person name="Meng A."/>
            <person name="Brown T."/>
            <person name="Cohen L."/>
        </authorList>
    </citation>
    <scope>NUCLEOTIDE SEQUENCE</scope>
    <source>
        <strain evidence="7">CCMP1510</strain>
    </source>
</reference>
<protein>
    <recommendedName>
        <fullName evidence="8">Peptidase C1A papain C-terminal domain-containing protein</fullName>
    </recommendedName>
</protein>
<keyword evidence="2" id="KW-0865">Zymogen</keyword>
<keyword evidence="3" id="KW-1015">Disulfide bond</keyword>